<sequence>MNVIIKGMTFVSSLFFCGFTMAEGFGLKLDKNYYFQKKDDKQIEITVANESNKLLFADILMYEGLLDKKTDSIIFDFNNKVLNYDIFPQQIAIPAGQKRTVKLIRAGNSKHIVNGEEYFRIRAIPKSPDEAVKANPDLLKLLSPTDLRDIEDSDKVKGSLRVFVGSGSVLVIQNDLNVRAENIKAVVKKNANGIAFKIINNSPKTVRFNKMKAYAKGKYISLGEFALRSGKAKEIEISIEELKLNGLNEGQFEFVTFASQSGGEIKIPL</sequence>
<evidence type="ECO:0000313" key="1">
    <source>
        <dbReference type="EMBL" id="ECX5279328.1"/>
    </source>
</evidence>
<evidence type="ECO:0000313" key="2">
    <source>
        <dbReference type="EMBL" id="EDG1575457.1"/>
    </source>
</evidence>
<dbReference type="InterPro" id="IPR008962">
    <property type="entry name" value="PapD-like_sf"/>
</dbReference>
<dbReference type="EMBL" id="AALAKM010000011">
    <property type="protein sequence ID" value="ECX5279328.1"/>
    <property type="molecule type" value="Genomic_DNA"/>
</dbReference>
<protein>
    <recommendedName>
        <fullName evidence="4">Molecular chaperone</fullName>
    </recommendedName>
</protein>
<dbReference type="InterPro" id="IPR013783">
    <property type="entry name" value="Ig-like_fold"/>
</dbReference>
<dbReference type="Gene3D" id="2.60.40.10">
    <property type="entry name" value="Immunoglobulins"/>
    <property type="match status" value="1"/>
</dbReference>
<gene>
    <name evidence="1" type="ORF">F6G31_21345</name>
    <name evidence="3" type="ORF">GC630_20345</name>
    <name evidence="2" type="ORF">GCH55_20620</name>
</gene>
<name>A0A5V2JAN0_SALER</name>
<comment type="caution">
    <text evidence="1">The sequence shown here is derived from an EMBL/GenBank/DDBJ whole genome shotgun (WGS) entry which is preliminary data.</text>
</comment>
<organism evidence="1">
    <name type="scientific">Salmonella enterica</name>
    <name type="common">Salmonella choleraesuis</name>
    <dbReference type="NCBI Taxonomy" id="28901"/>
    <lineage>
        <taxon>Bacteria</taxon>
        <taxon>Pseudomonadati</taxon>
        <taxon>Pseudomonadota</taxon>
        <taxon>Gammaproteobacteria</taxon>
        <taxon>Enterobacterales</taxon>
        <taxon>Enterobacteriaceae</taxon>
        <taxon>Salmonella</taxon>
    </lineage>
</organism>
<evidence type="ECO:0008006" key="4">
    <source>
        <dbReference type="Google" id="ProtNLM"/>
    </source>
</evidence>
<proteinExistence type="predicted"/>
<dbReference type="EMBL" id="AAMDDY010000013">
    <property type="protein sequence ID" value="EDG1575457.1"/>
    <property type="molecule type" value="Genomic_DNA"/>
</dbReference>
<evidence type="ECO:0000313" key="3">
    <source>
        <dbReference type="EMBL" id="EDH2656830.1"/>
    </source>
</evidence>
<reference evidence="1" key="1">
    <citation type="submission" date="2019-09" db="EMBL/GenBank/DDBJ databases">
        <authorList>
            <consortium name="PulseNet: The National Subtyping Network for Foodborne Disease Surveillance"/>
            <person name="Tarr C.L."/>
            <person name="Trees E."/>
            <person name="Katz L.S."/>
            <person name="Carleton-Romer H.A."/>
            <person name="Stroika S."/>
            <person name="Kucerova Z."/>
            <person name="Roache K.F."/>
            <person name="Sabol A.L."/>
            <person name="Besser J."/>
            <person name="Gerner-Smidt P."/>
        </authorList>
    </citation>
    <scope>NUCLEOTIDE SEQUENCE</scope>
    <source>
        <strain evidence="1">PNUSAS101064</strain>
        <strain evidence="2">PNUSAS109013</strain>
        <strain evidence="3">PNUSAS109849</strain>
    </source>
</reference>
<dbReference type="EMBL" id="AAMGYZ010000019">
    <property type="protein sequence ID" value="EDH2656830.1"/>
    <property type="molecule type" value="Genomic_DNA"/>
</dbReference>
<dbReference type="SUPFAM" id="SSF49354">
    <property type="entry name" value="PapD-like"/>
    <property type="match status" value="1"/>
</dbReference>
<dbReference type="AlphaFoldDB" id="A0A5V2JAN0"/>
<accession>A0A5V2JAN0</accession>